<feature type="compositionally biased region" description="Low complexity" evidence="10">
    <location>
        <begin position="1218"/>
        <end position="1239"/>
    </location>
</feature>
<feature type="compositionally biased region" description="Basic and acidic residues" evidence="10">
    <location>
        <begin position="7"/>
        <end position="16"/>
    </location>
</feature>
<feature type="compositionally biased region" description="Basic and acidic residues" evidence="10">
    <location>
        <begin position="2474"/>
        <end position="2486"/>
    </location>
</feature>
<dbReference type="SUPFAM" id="SSF54928">
    <property type="entry name" value="RNA-binding domain, RBD"/>
    <property type="match status" value="2"/>
</dbReference>
<feature type="compositionally biased region" description="Polar residues" evidence="10">
    <location>
        <begin position="3905"/>
        <end position="3922"/>
    </location>
</feature>
<feature type="compositionally biased region" description="Polar residues" evidence="10">
    <location>
        <begin position="710"/>
        <end position="722"/>
    </location>
</feature>
<feature type="compositionally biased region" description="Polar residues" evidence="10">
    <location>
        <begin position="4306"/>
        <end position="4327"/>
    </location>
</feature>
<feature type="compositionally biased region" description="Basic and acidic residues" evidence="10">
    <location>
        <begin position="2057"/>
        <end position="2097"/>
    </location>
</feature>
<keyword evidence="15" id="KW-1185">Reference proteome</keyword>
<feature type="compositionally biased region" description="Acidic residues" evidence="10">
    <location>
        <begin position="2249"/>
        <end position="2283"/>
    </location>
</feature>
<evidence type="ECO:0000256" key="4">
    <source>
        <dbReference type="ARBA" id="ARBA00022884"/>
    </source>
</evidence>
<feature type="compositionally biased region" description="Low complexity" evidence="10">
    <location>
        <begin position="1270"/>
        <end position="1286"/>
    </location>
</feature>
<dbReference type="PROSITE" id="PS50917">
    <property type="entry name" value="SPOC"/>
    <property type="match status" value="1"/>
</dbReference>
<feature type="compositionally biased region" description="Basic and acidic residues" evidence="10">
    <location>
        <begin position="2534"/>
        <end position="2562"/>
    </location>
</feature>
<feature type="compositionally biased region" description="Low complexity" evidence="10">
    <location>
        <begin position="1190"/>
        <end position="1209"/>
    </location>
</feature>
<feature type="compositionally biased region" description="Low complexity" evidence="10">
    <location>
        <begin position="1011"/>
        <end position="1026"/>
    </location>
</feature>
<reference evidence="13" key="2">
    <citation type="submission" date="2020-01" db="EMBL/GenBank/DDBJ databases">
        <authorList>
            <person name="Korhonen P.K.K."/>
            <person name="Guangxu M.G."/>
            <person name="Wang T.W."/>
            <person name="Stroehlein A.J.S."/>
            <person name="Young N.D."/>
            <person name="Ang C.-S.A."/>
            <person name="Fernando D.W.F."/>
            <person name="Lu H.L."/>
            <person name="Taylor S.T."/>
            <person name="Ehtesham M.E.M."/>
            <person name="Najaraj S.H.N."/>
            <person name="Harsha G.H.G."/>
            <person name="Madugundu A.M."/>
            <person name="Renuse S.R."/>
            <person name="Holt D.H."/>
            <person name="Pandey A.P."/>
            <person name="Papenfuss A.P."/>
            <person name="Gasser R.B.G."/>
            <person name="Fischer K.F."/>
        </authorList>
    </citation>
    <scope>NUCLEOTIDE SEQUENCE</scope>
    <source>
        <strain evidence="13">SSS_KF_BRIS2020</strain>
    </source>
</reference>
<feature type="compositionally biased region" description="Acidic residues" evidence="10">
    <location>
        <begin position="2563"/>
        <end position="2588"/>
    </location>
</feature>
<feature type="compositionally biased region" description="Basic and acidic residues" evidence="10">
    <location>
        <begin position="2114"/>
        <end position="2133"/>
    </location>
</feature>
<evidence type="ECO:0000256" key="7">
    <source>
        <dbReference type="ARBA" id="ARBA00023163"/>
    </source>
</evidence>
<feature type="compositionally biased region" description="Basic residues" evidence="10">
    <location>
        <begin position="873"/>
        <end position="884"/>
    </location>
</feature>
<evidence type="ECO:0000259" key="11">
    <source>
        <dbReference type="PROSITE" id="PS50102"/>
    </source>
</evidence>
<feature type="compositionally biased region" description="Low complexity" evidence="10">
    <location>
        <begin position="899"/>
        <end position="929"/>
    </location>
</feature>
<keyword evidence="3" id="KW-0597">Phosphoprotein</keyword>
<keyword evidence="5" id="KW-0805">Transcription regulation</keyword>
<feature type="compositionally biased region" description="Polar residues" evidence="10">
    <location>
        <begin position="1334"/>
        <end position="1347"/>
    </location>
</feature>
<dbReference type="SMART" id="SM00360">
    <property type="entry name" value="RRM"/>
    <property type="match status" value="3"/>
</dbReference>
<dbReference type="Gene3D" id="3.30.70.330">
    <property type="match status" value="3"/>
</dbReference>
<feature type="compositionally biased region" description="Basic and acidic residues" evidence="10">
    <location>
        <begin position="1177"/>
        <end position="1186"/>
    </location>
</feature>
<feature type="region of interest" description="Disordered" evidence="10">
    <location>
        <begin position="3376"/>
        <end position="3414"/>
    </location>
</feature>
<dbReference type="InterPro" id="IPR012677">
    <property type="entry name" value="Nucleotide-bd_a/b_plait_sf"/>
</dbReference>
<feature type="compositionally biased region" description="Polar residues" evidence="10">
    <location>
        <begin position="3704"/>
        <end position="3717"/>
    </location>
</feature>
<feature type="compositionally biased region" description="Basic and acidic residues" evidence="10">
    <location>
        <begin position="2679"/>
        <end position="2692"/>
    </location>
</feature>
<feature type="region of interest" description="Disordered" evidence="10">
    <location>
        <begin position="3625"/>
        <end position="3717"/>
    </location>
</feature>
<comment type="similarity">
    <text evidence="2">Belongs to the RRM Spen family.</text>
</comment>
<evidence type="ECO:0000256" key="5">
    <source>
        <dbReference type="ARBA" id="ARBA00023015"/>
    </source>
</evidence>
<dbReference type="Gene3D" id="2.40.290.10">
    <property type="match status" value="1"/>
</dbReference>
<feature type="region of interest" description="Disordered" evidence="10">
    <location>
        <begin position="2679"/>
        <end position="2714"/>
    </location>
</feature>
<feature type="compositionally biased region" description="Low complexity" evidence="10">
    <location>
        <begin position="1684"/>
        <end position="1698"/>
    </location>
</feature>
<feature type="region of interest" description="Disordered" evidence="10">
    <location>
        <begin position="1588"/>
        <end position="1614"/>
    </location>
</feature>
<feature type="region of interest" description="Disordered" evidence="10">
    <location>
        <begin position="1269"/>
        <end position="1347"/>
    </location>
</feature>
<proteinExistence type="inferred from homology"/>
<feature type="region of interest" description="Disordered" evidence="10">
    <location>
        <begin position="110"/>
        <end position="134"/>
    </location>
</feature>
<keyword evidence="8" id="KW-0539">Nucleus</keyword>
<dbReference type="InterPro" id="IPR000504">
    <property type="entry name" value="RRM_dom"/>
</dbReference>
<evidence type="ECO:0000256" key="3">
    <source>
        <dbReference type="ARBA" id="ARBA00022553"/>
    </source>
</evidence>
<dbReference type="EnsemblMetazoa" id="SSS_1156s_mrna">
    <property type="protein sequence ID" value="KAF7491922.1"/>
    <property type="gene ID" value="SSS_1156"/>
</dbReference>
<feature type="compositionally biased region" description="Low complexity" evidence="10">
    <location>
        <begin position="3289"/>
        <end position="3328"/>
    </location>
</feature>
<keyword evidence="7" id="KW-0804">Transcription</keyword>
<feature type="compositionally biased region" description="Low complexity" evidence="10">
    <location>
        <begin position="675"/>
        <end position="709"/>
    </location>
</feature>
<keyword evidence="4 9" id="KW-0694">RNA-binding</keyword>
<feature type="region of interest" description="Disordered" evidence="10">
    <location>
        <begin position="1"/>
        <end position="33"/>
    </location>
</feature>
<feature type="compositionally biased region" description="Polar residues" evidence="10">
    <location>
        <begin position="2337"/>
        <end position="2349"/>
    </location>
</feature>
<keyword evidence="6" id="KW-0175">Coiled coil</keyword>
<gene>
    <name evidence="13" type="ORF">SSS_1156</name>
</gene>
<feature type="compositionally biased region" description="Low complexity" evidence="10">
    <location>
        <begin position="1592"/>
        <end position="1614"/>
    </location>
</feature>
<feature type="compositionally biased region" description="Low complexity" evidence="10">
    <location>
        <begin position="1981"/>
        <end position="1999"/>
    </location>
</feature>
<feature type="region of interest" description="Disordered" evidence="10">
    <location>
        <begin position="2930"/>
        <end position="2949"/>
    </location>
</feature>
<dbReference type="GO" id="GO:0005634">
    <property type="term" value="C:nucleus"/>
    <property type="evidence" value="ECO:0007669"/>
    <property type="project" value="UniProtKB-SubCell"/>
</dbReference>
<feature type="compositionally biased region" description="Basic and acidic residues" evidence="10">
    <location>
        <begin position="332"/>
        <end position="348"/>
    </location>
</feature>
<evidence type="ECO:0000256" key="6">
    <source>
        <dbReference type="ARBA" id="ARBA00023054"/>
    </source>
</evidence>
<dbReference type="PROSITE" id="PS50102">
    <property type="entry name" value="RRM"/>
    <property type="match status" value="2"/>
</dbReference>
<feature type="compositionally biased region" description="Basic and acidic residues" evidence="10">
    <location>
        <begin position="3376"/>
        <end position="3388"/>
    </location>
</feature>
<feature type="region of interest" description="Disordered" evidence="10">
    <location>
        <begin position="1674"/>
        <end position="1699"/>
    </location>
</feature>
<feature type="compositionally biased region" description="Polar residues" evidence="10">
    <location>
        <begin position="3664"/>
        <end position="3675"/>
    </location>
</feature>
<feature type="compositionally biased region" description="Basic and acidic residues" evidence="10">
    <location>
        <begin position="2021"/>
        <end position="2047"/>
    </location>
</feature>
<feature type="compositionally biased region" description="Basic and acidic residues" evidence="10">
    <location>
        <begin position="3693"/>
        <end position="3703"/>
    </location>
</feature>
<feature type="compositionally biased region" description="Polar residues" evidence="10">
    <location>
        <begin position="1287"/>
        <end position="1299"/>
    </location>
</feature>
<reference evidence="15" key="1">
    <citation type="journal article" date="2020" name="PLoS Negl. Trop. Dis.">
        <title>High-quality nuclear genome for Sarcoptes scabiei-A critical resource for a neglected parasite.</title>
        <authorList>
            <person name="Korhonen P.K."/>
            <person name="Gasser R.B."/>
            <person name="Ma G."/>
            <person name="Wang T."/>
            <person name="Stroehlein A.J."/>
            <person name="Young N.D."/>
            <person name="Ang C.S."/>
            <person name="Fernando D.D."/>
            <person name="Lu H.C."/>
            <person name="Taylor S."/>
            <person name="Reynolds S.L."/>
            <person name="Mofiz E."/>
            <person name="Najaraj S.H."/>
            <person name="Gowda H."/>
            <person name="Madugundu A."/>
            <person name="Renuse S."/>
            <person name="Holt D."/>
            <person name="Pandey A."/>
            <person name="Papenfuss A.T."/>
            <person name="Fischer K."/>
        </authorList>
    </citation>
    <scope>NUCLEOTIDE SEQUENCE [LARGE SCALE GENOMIC DNA]</scope>
</reference>
<feature type="compositionally biased region" description="Low complexity" evidence="10">
    <location>
        <begin position="4357"/>
        <end position="4373"/>
    </location>
</feature>
<feature type="region of interest" description="Disordered" evidence="10">
    <location>
        <begin position="2648"/>
        <end position="2667"/>
    </location>
</feature>
<feature type="compositionally biased region" description="Basic and acidic residues" evidence="10">
    <location>
        <begin position="1787"/>
        <end position="1801"/>
    </location>
</feature>
<feature type="domain" description="RRM" evidence="11">
    <location>
        <begin position="459"/>
        <end position="540"/>
    </location>
</feature>
<feature type="region of interest" description="Disordered" evidence="10">
    <location>
        <begin position="4351"/>
        <end position="4373"/>
    </location>
</feature>
<feature type="compositionally biased region" description="Low complexity" evidence="10">
    <location>
        <begin position="1163"/>
        <end position="1172"/>
    </location>
</feature>
<comment type="subcellular location">
    <subcellularLocation>
        <location evidence="1">Nucleus</location>
    </subcellularLocation>
</comment>
<evidence type="ECO:0000313" key="14">
    <source>
        <dbReference type="EnsemblMetazoa" id="KAF7491922.1"/>
    </source>
</evidence>
<feature type="compositionally biased region" description="Acidic residues" evidence="10">
    <location>
        <begin position="2393"/>
        <end position="2404"/>
    </location>
</feature>
<feature type="compositionally biased region" description="Low complexity" evidence="10">
    <location>
        <begin position="1898"/>
        <end position="1932"/>
    </location>
</feature>
<feature type="region of interest" description="Disordered" evidence="10">
    <location>
        <begin position="4238"/>
        <end position="4271"/>
    </location>
</feature>
<feature type="compositionally biased region" description="Polar residues" evidence="10">
    <location>
        <begin position="2406"/>
        <end position="2424"/>
    </location>
</feature>
<evidence type="ECO:0000256" key="2">
    <source>
        <dbReference type="ARBA" id="ARBA00005387"/>
    </source>
</evidence>
<evidence type="ECO:0000313" key="15">
    <source>
        <dbReference type="Proteomes" id="UP000070412"/>
    </source>
</evidence>
<dbReference type="InterPro" id="IPR010912">
    <property type="entry name" value="SPOC_met"/>
</dbReference>
<feature type="compositionally biased region" description="Low complexity" evidence="10">
    <location>
        <begin position="119"/>
        <end position="134"/>
    </location>
</feature>
<feature type="compositionally biased region" description="Polar residues" evidence="10">
    <location>
        <begin position="1142"/>
        <end position="1151"/>
    </location>
</feature>
<feature type="region of interest" description="Disordered" evidence="10">
    <location>
        <begin position="280"/>
        <end position="348"/>
    </location>
</feature>
<feature type="compositionally biased region" description="Polar residues" evidence="10">
    <location>
        <begin position="1485"/>
        <end position="1497"/>
    </location>
</feature>
<sequence>MSLGKPILDRVDDYSRRGGGQWSSNNQQKPNRYGKVQSVRIFPKANAFASGLENINTTNGPNYANTNGGSMVCNGVSATVAFIDIKSAAKAHSSENKIEERTLKTDYYEPHRHHDDHQNLSNNNNNSISSISTPNVSSNCASSTNTNITKSLSTTAPSTTCNNVISPSSCSVSSSTPPVVLASTIVLSSSSICSSSITTGSQSLPINVPASTTSTISGTIISTTSTNSTFAATLSSSSSSSSSSPATSLSSNASLYGRHTPSRFNSIATIQQEISNSTVQVPLSNSHSHSHHHHHHHHHSTPTSSSSTSSYGSGSTLGNSSSSYPGVTLSPQDDRLSLASSNDRDEKPTTTAICVRKLSHHRSTAESLKDSLFYEFKRYGKILNTFIRGQGSDRNAIIVFSKPEDVERVIKDYKDKQISISGNRVEISPCDYLDLVDDNNHNKSNDSDDDYEIHPRATRTLYVGNLDKDISKNVLAEKFGQFGEIMEIDIKNQNQPFAFIRYSEISSVVKAMRKYDNEPMRKYENDQKGSTRLKLGFGRSISSNCMWIGDYQDAFSDLKALEKYLNRYGSIKKLLPDHEQKTVLCFYETFDETKKAVEDLQMKMINGRKVKVEFASHDYQTFFIEKKATSKSDGSNDSHRVRSGSWISANSLDYEDRLYDRNRSTSSYHHHNHHNQSMTTSRSSSSISCQVRSSNNNSNSNLSTPSSYSTRQKSQSPMSPLDSNTNSSSSRHNSLSRSSMSHGLSGNGGSNNSSNRSSKYDYHHDSSNSLRSSTSTRPHNSRYNSPTDDLDDVDDDAHLISKRESSNRYRSHHLVEREFINSSPKLRRDTSPYSSSTYSNSCSKLENADFHRSSSSNRSQNEELKSHDDGHGSSRRSNHSKSIYHKTSGRDSPISSHLSSGSASQFKKSSGLSSSSSCSSSSTSSTGRSPIENTKPNSHLTDQSSVSPTSPRLIPYSYHENDRQNSAPNHLSNVTDAQVDHSQWRRKSIDDNVGCHRDHLNTEIPRVRSDSVSNNASEATSSSALNPHHREFNRDYIRDRFRDSSSLSHHRNSVSSSMFSSYQNRSTDSTQSKRKYSFLEDDENLSDVSSIERKKRLMACIDQSSSNSNSGVGVNSSSSGLHYSSTASASSTISSSKNSSSCGEQRNTSSKNKSDSIDLFIKSSSSTSSSTTHKNRDHYANSDSSKRRLSNSNNNGSISSISSIESNHTSSHHHQNPNRESSSNNNVSSSSSNTSSSLNDLKPIFEQYLAEGKFNDKQAHAMLTLLNPNQSDHQQQQTSRSSQVTSNHNLHNLHQSGNRTSSCISSSTTTSTANSLSSSTSYSQTKSKTKDNCHQASSSNHSLRQANNSMVDPRLSCQYYQKFVFSKPFCDNDLSSKSSLSMSSQIVDLALDSGPSSPLNLPLPEFATPQSVCQLKSTAVVASESKSHQTSSEIVITTSITTTTTTTTTSTASLSITTTSSSTNIPSLANTVPNNIAMSVSPKTTNIMSPLGNMSPTHKNRSSRDGRTAISETNLIDSSLSMKKSKSQMNDWDEVSDPDPNNQTIDQKIKALDEKINAWSGVQTNSSTSAKLKSEKTPTIDYSKYNIKKKSQSSNSSSTTISSNNNGTNSITSSFNSNQSNSLFNTQQTNESSGLETADIIKNMLSTKSSVFDQDSKRLEHLNSDKNDHIGLHSFHHHNDPLGSHSKILSRSSSSSMSQNRYQLMGQNPSFNADYLSKTLPNSLSSLSNNSQSTTVSSFSSASFLNTLVSSSTTSSTTSSLYHSNSNQSSSTPLSSTNASNNSLSRKMTDGHRANYSKKEYSASANSIPTTPCSAPVRSSNSGSMFPSFMRSSSIPISSSASIFQSNSSTTVNSQLTLSGVKQDSLSSVTKAASIASLQRKSETSSSTSTDRLHKSSDSSSSNKMQTSKSLDLPPSRSTLNTSSTLLPSQLTKSDSLNSFKKDHSNKPTNMEHSVVNKFRHESTSNSNANRKQQEMERKNSSSSDHNVSHNESSTSTTSTKEHIKNKTSGDSFKYSQKESSSSKDETFSKDKESRKLEKEKSKEKCDNVGNNSVSNFKEKERNKENSKKNPETIQTNKDKEKDRVEKMKKSKDKDHNVSTLNNSNKQSKQSKSNYEKREKSSSNKQKNCEKGKKKDKHKREKKEKSKSINDFIDDEPIYLSMYDKVKARSSANQSLKVAKNSDHQDSMRSKFNQLKDRRQNRKDDDDRKAQNQSDDSEKDSDDESSSNDKDYHKTKKFVKKRRAIYESSDSESSSDDGDADDDGDDENDEEDDDEGDDDDENENERRIVSASSRKKSPKNESKKSKNNSIVLHDSSDSVFESQTRSDKKERKKLPTSGVSNKKNTSANRSIYDDSSDTSMVAVKTSSSTKQRKKSSKNRIKSNIDQSYRPQSSDDDDEDEDDDIFCNSNTKSASNISNFNQRIINQKKKKLKKEKNLSQSSNENCQMEKISNSKEHQHQSKSSFKEHAKIKKKEKIEGKRNPESCTEKMLSSNRSIDKDSKRSSIDKSEFEDDDEIVSKVFSKLAKKKKKRMKSLKEKRSPLKESITKESKGNHQSMKREIFSDSDDDEDLNEVDDSQDACNNDDDGDGELKTSKSAKQSMISKFSDSDTESHTPYPSMLYGKSNPKDVRFNDLKRFEKLHHSINKIKHQNMNNEKRINSKSKKSSLTAQSIDDLEKYFDDHNSDSTKENVIKKKKKSSKNRLREKIRRESTSTDSDKMCHLLQDQLKFKDFKSFSLSPNDQHILDHHHRRSTNLLDPKLSGHLLSPPPKTPEISSSPMSPSYGENIIISQVDDDNSYIDSKIDEDLINESQTILRHCNESSSSDSCLSDSLSHPTSPTGLKEFSSIFTSSLGPPPLPPLSSLCSEKPSIDSVVLELSRSPLKSSYERNDFDDDITLHSRKFPKNLDEKHPLHPLTFQQFKSTAEKPEIEKLSFKSPPPISTKSEGDFSSENVAVDDKSVYSAAETKGLDINVDLECQRKIEDDLAVAALLQDMNDPCIIEETTIQPEELEVTQTDHEIPLSGFIKIISDDESVIHTEIPIEVVTPITVTDATTGEVIVDDQELKAAVQEIELVGQDTKDVMKSSGLTQQPTLAVIETETIYDDDTNLQESNHNNLHPQPISTIEIKSDLESDSLLSPQLLSKHRSSNSSIEDVQTDIVVEVDSNTSVVFTHEPSGSLSINNQADDIFAHSNVVTLEIPKDSIENVLISPHQKFDQIIEIGVEEIKKTDKECEQNVQEESSMLVEEKANQKRTHDDPENDSSEQASKPKRGRKTKARKNSESPIHSPRSESGNVSGGESSASLSINTNTSLMNSSPSLLSPTSLQSYSDISPGSKKSKQIQQQSFNYGVRRSARSAINCTTIEELDETDCSFDDLASNKDEHDDESKNSGKKQAKRGRKKKNSGNSSTCSDSSIKLSDDNAKKILLTPSSINTNRPKSSTSPYDVFEFTDDEDEMPLSLDHIKPPHFMSSSASSTSNLSEDNHHLERKLPSQHYEPENLIVTTEIQPSLGKNENASPTNIVISGDALSQLVPREYVSEVNQSGKLVIRLQDSGVETKGKEDQKSIDDNLNDIATSAKGIRKSARLMSQGVRAFGMEEFGDDNISSTVKKVHQEQSDIKTSTALTKRVTRSYRKSEDHQSVNESSDELDEIKNSSSRSSIHRVATRSNRSTISTDSFDLKKNESEINDSDIDQQESKEKNDKSSEMQVDQKTLQQNDTEAIEECSENNIKPESSMTSVIQSTGNVEKITNIGVKSQSPEPSNSSAVSISSSIAISTTSQASFTVITNAPVTQMISSITTSPTSSYLQDIPNISERIHHSTTPLKLKTGKGLIFDDFKVPIHVLSSVDEHLSQKPIAENESAQSVSVANLKTSNFPAQPNQTVTIKPKFQHPVGQQAAEIQQATNKSFTVGSSPATSPNLSASSDSKHTESVGLIHSPKFPASILNDSIKNSTISANNPSAIDKNFALNKSVLQIPTSVSDPPIVSSLTNLPSTNPETYHSQELLNALQKQQLLSNQQRPQTKSDHILDNVTSANQIDNHSSDYLINHTISNHPTMVSPFTSTRPPSVSSANPILNQSISIPTYDMDAIRNQHLIWSTYANQQGPRQIPLPPRFMLNPSGFSCLTPGLTPEQIEQAQQKVVQQLAADKSQKDLHLMSLNDESKHTTAGQDPQLPIDMASGRRNFNTANLRHLNPMINPHEAVYLQQLGLNGQNRNLNMPPFVPMPNPELLAKQLIQSPSPTLEVKRPASKPNLPNESMFIPQRSLPSPAHSPAFRKEAIPEHPSVEMLRNQMQQSQLLSNSPPLNMSFQRVNSPGNASRPSSRASMGDQNISLIKRTPITPSNIGDQSAQLIPSSILNSNPTPVQSQPTPSQQQQINQSQQAFNILQRHPIIWNGLLALKNDQAAVQMHYVSGNQSIAKQALPFHETTTNAASLRITQRMRIEPNQLQGLVRKIQSEDDYCILMALPCGRDQVDVLTQSNNLKKYFITYLQSKYAAGIVNDSTFGYITHIFPPCDFSEEHLLRTAPEMLHSSPGISHLMVVITTTSTMNPGINPSFN</sequence>
<protein>
    <submittedName>
        <fullName evidence="13 14">Uncharacterized protein</fullName>
    </submittedName>
</protein>
<organism evidence="13">
    <name type="scientific">Sarcoptes scabiei</name>
    <name type="common">Itch mite</name>
    <name type="synonym">Acarus scabiei</name>
    <dbReference type="NCBI Taxonomy" id="52283"/>
    <lineage>
        <taxon>Eukaryota</taxon>
        <taxon>Metazoa</taxon>
        <taxon>Ecdysozoa</taxon>
        <taxon>Arthropoda</taxon>
        <taxon>Chelicerata</taxon>
        <taxon>Arachnida</taxon>
        <taxon>Acari</taxon>
        <taxon>Acariformes</taxon>
        <taxon>Sarcoptiformes</taxon>
        <taxon>Astigmata</taxon>
        <taxon>Psoroptidia</taxon>
        <taxon>Sarcoptoidea</taxon>
        <taxon>Sarcoptidae</taxon>
        <taxon>Sarcoptinae</taxon>
        <taxon>Sarcoptes</taxon>
    </lineage>
</organism>
<evidence type="ECO:0000256" key="9">
    <source>
        <dbReference type="PROSITE-ProRule" id="PRU00176"/>
    </source>
</evidence>
<feature type="compositionally biased region" description="Basic residues" evidence="10">
    <location>
        <begin position="2370"/>
        <end position="2380"/>
    </location>
</feature>
<feature type="compositionally biased region" description="Low complexity" evidence="10">
    <location>
        <begin position="723"/>
        <end position="757"/>
    </location>
</feature>
<feature type="compositionally biased region" description="Low complexity" evidence="10">
    <location>
        <begin position="767"/>
        <end position="777"/>
    </location>
</feature>
<feature type="compositionally biased region" description="Polar residues" evidence="10">
    <location>
        <begin position="2594"/>
        <end position="2605"/>
    </location>
</feature>
<feature type="compositionally biased region" description="Low complexity" evidence="10">
    <location>
        <begin position="4288"/>
        <end position="4305"/>
    </location>
</feature>
<feature type="compositionally biased region" description="Low complexity" evidence="10">
    <location>
        <begin position="2102"/>
        <end position="2113"/>
    </location>
</feature>
<dbReference type="SUPFAM" id="SSF100939">
    <property type="entry name" value="SPOC domain-like"/>
    <property type="match status" value="1"/>
</dbReference>
<feature type="compositionally biased region" description="Basic residues" evidence="10">
    <location>
        <begin position="2233"/>
        <end position="2243"/>
    </location>
</feature>
<feature type="region of interest" description="Disordered" evidence="10">
    <location>
        <begin position="3905"/>
        <end position="3927"/>
    </location>
</feature>
<evidence type="ECO:0000259" key="12">
    <source>
        <dbReference type="PROSITE" id="PS50917"/>
    </source>
</evidence>
<dbReference type="FunFam" id="2.40.290.10:FF:000002">
    <property type="entry name" value="Spen family transcriptional repressor"/>
    <property type="match status" value="1"/>
</dbReference>
<feature type="region of interest" description="Disordered" evidence="10">
    <location>
        <begin position="1756"/>
        <end position="1820"/>
    </location>
</feature>
<feature type="compositionally biased region" description="Polar residues" evidence="10">
    <location>
        <begin position="964"/>
        <end position="976"/>
    </location>
</feature>
<feature type="compositionally biased region" description="Basic residues" evidence="10">
    <location>
        <begin position="288"/>
        <end position="300"/>
    </location>
</feature>
<reference evidence="14" key="3">
    <citation type="submission" date="2022-06" db="UniProtKB">
        <authorList>
            <consortium name="EnsemblMetazoa"/>
        </authorList>
    </citation>
    <scope>IDENTIFICATION</scope>
</reference>
<feature type="compositionally biased region" description="Low complexity" evidence="10">
    <location>
        <begin position="1104"/>
        <end position="1141"/>
    </location>
</feature>
<feature type="region of interest" description="Disordered" evidence="10">
    <location>
        <begin position="665"/>
        <end position="794"/>
    </location>
</feature>
<feature type="region of interest" description="Disordered" evidence="10">
    <location>
        <begin position="1485"/>
        <end position="1544"/>
    </location>
</feature>
<dbReference type="Pfam" id="PF00076">
    <property type="entry name" value="RRM_1"/>
    <property type="match status" value="1"/>
</dbReference>
<dbReference type="GO" id="GO:0003723">
    <property type="term" value="F:RNA binding"/>
    <property type="evidence" value="ECO:0007669"/>
    <property type="project" value="UniProtKB-UniRule"/>
</dbReference>
<feature type="domain" description="RRM" evidence="11">
    <location>
        <begin position="351"/>
        <end position="432"/>
    </location>
</feature>
<feature type="compositionally biased region" description="Basic and acidic residues" evidence="10">
    <location>
        <begin position="2702"/>
        <end position="2714"/>
    </location>
</feature>
<feature type="compositionally biased region" description="Low complexity" evidence="10">
    <location>
        <begin position="301"/>
        <end position="326"/>
    </location>
</feature>
<dbReference type="CDD" id="cd21543">
    <property type="entry name" value="SPOC_SHARP"/>
    <property type="match status" value="1"/>
</dbReference>
<dbReference type="EMBL" id="WVUK01000058">
    <property type="protein sequence ID" value="KAF7491922.1"/>
    <property type="molecule type" value="Genomic_DNA"/>
</dbReference>
<feature type="compositionally biased region" description="Basic residues" evidence="10">
    <location>
        <begin position="3267"/>
        <end position="3277"/>
    </location>
</feature>
<feature type="compositionally biased region" description="Basic residues" evidence="10">
    <location>
        <begin position="2524"/>
        <end position="2533"/>
    </location>
</feature>
<feature type="compositionally biased region" description="Basic and acidic residues" evidence="10">
    <location>
        <begin position="860"/>
        <end position="872"/>
    </location>
</feature>
<feature type="compositionally biased region" description="Basic residues" evidence="10">
    <location>
        <begin position="3389"/>
        <end position="3402"/>
    </location>
</feature>
<feature type="region of interest" description="Disordered" evidence="10">
    <location>
        <begin position="1874"/>
        <end position="2628"/>
    </location>
</feature>
<feature type="compositionally biased region" description="Acidic residues" evidence="10">
    <location>
        <begin position="2215"/>
        <end position="2226"/>
    </location>
</feature>
<feature type="compositionally biased region" description="Low complexity" evidence="10">
    <location>
        <begin position="3403"/>
        <end position="3413"/>
    </location>
</feature>
<feature type="region of interest" description="Disordered" evidence="10">
    <location>
        <begin position="1043"/>
        <end position="1075"/>
    </location>
</feature>
<feature type="compositionally biased region" description="Basic and acidic residues" evidence="10">
    <location>
        <begin position="2451"/>
        <end position="2467"/>
    </location>
</feature>
<evidence type="ECO:0000256" key="10">
    <source>
        <dbReference type="SAM" id="MobiDB-lite"/>
    </source>
</evidence>
<evidence type="ECO:0000256" key="8">
    <source>
        <dbReference type="ARBA" id="ARBA00023242"/>
    </source>
</evidence>
<feature type="compositionally biased region" description="Low complexity" evidence="10">
    <location>
        <begin position="1300"/>
        <end position="1326"/>
    </location>
</feature>
<feature type="compositionally biased region" description="Low complexity" evidence="10">
    <location>
        <begin position="831"/>
        <end position="843"/>
    </location>
</feature>
<feature type="compositionally biased region" description="Basic and acidic residues" evidence="10">
    <location>
        <begin position="3244"/>
        <end position="3256"/>
    </location>
</feature>
<dbReference type="PANTHER" id="PTHR23189">
    <property type="entry name" value="RNA RECOGNITION MOTIF-CONTAINING"/>
    <property type="match status" value="1"/>
</dbReference>
<feature type="compositionally biased region" description="Basic and acidic residues" evidence="10">
    <location>
        <begin position="978"/>
        <end position="1009"/>
    </location>
</feature>
<feature type="compositionally biased region" description="Polar residues" evidence="10">
    <location>
        <begin position="1803"/>
        <end position="1820"/>
    </location>
</feature>
<feature type="region of interest" description="Disordered" evidence="10">
    <location>
        <begin position="1102"/>
        <end position="1239"/>
    </location>
</feature>
<dbReference type="InterPro" id="IPR016194">
    <property type="entry name" value="SPOC-like_C_dom_sf"/>
</dbReference>
<feature type="region of interest" description="Disordered" evidence="10">
    <location>
        <begin position="4288"/>
        <end position="4327"/>
    </location>
</feature>
<evidence type="ECO:0000313" key="13">
    <source>
        <dbReference type="EMBL" id="KAF7491922.1"/>
    </source>
</evidence>
<feature type="region of interest" description="Disordered" evidence="10">
    <location>
        <begin position="2755"/>
        <end position="2782"/>
    </location>
</feature>
<feature type="compositionally biased region" description="Basic and acidic residues" evidence="10">
    <location>
        <begin position="2495"/>
        <end position="2508"/>
    </location>
</feature>
<feature type="compositionally biased region" description="Polar residues" evidence="10">
    <location>
        <begin position="931"/>
        <end position="950"/>
    </location>
</feature>
<feature type="region of interest" description="Disordered" evidence="10">
    <location>
        <begin position="3231"/>
        <end position="3351"/>
    </location>
</feature>
<feature type="domain" description="SPOC" evidence="12">
    <location>
        <begin position="4380"/>
        <end position="4544"/>
    </location>
</feature>
<accession>A0A834VC04</accession>
<feature type="region of interest" description="Disordered" evidence="10">
    <location>
        <begin position="823"/>
        <end position="1031"/>
    </location>
</feature>
<feature type="compositionally biased region" description="Basic and acidic residues" evidence="10">
    <location>
        <begin position="2180"/>
        <end position="2210"/>
    </location>
</feature>
<dbReference type="InterPro" id="IPR035979">
    <property type="entry name" value="RBD_domain_sf"/>
</dbReference>
<feature type="compositionally biased region" description="Polar residues" evidence="10">
    <location>
        <begin position="1874"/>
        <end position="1890"/>
    </location>
</feature>
<feature type="compositionally biased region" description="Low complexity" evidence="10">
    <location>
        <begin position="1756"/>
        <end position="1785"/>
    </location>
</feature>
<name>A0A834VC04_SARSC</name>
<dbReference type="Proteomes" id="UP000070412">
    <property type="component" value="Unassembled WGS sequence"/>
</dbReference>
<dbReference type="OrthoDB" id="6407164at2759"/>
<evidence type="ECO:0000256" key="1">
    <source>
        <dbReference type="ARBA" id="ARBA00004123"/>
    </source>
</evidence>
<feature type="region of interest" description="Disordered" evidence="10">
    <location>
        <begin position="232"/>
        <end position="255"/>
    </location>
</feature>